<proteinExistence type="predicted"/>
<dbReference type="OrthoDB" id="8613872at2"/>
<dbReference type="Proteomes" id="UP000279284">
    <property type="component" value="Chromosome"/>
</dbReference>
<reference evidence="4 5" key="1">
    <citation type="submission" date="2018-12" db="EMBL/GenBank/DDBJ databases">
        <authorList>
            <consortium name="Pathogen Informatics"/>
        </authorList>
    </citation>
    <scope>NUCLEOTIDE SEQUENCE [LARGE SCALE GENOMIC DNA]</scope>
    <source>
        <strain evidence="4 5">NCTC10296</strain>
    </source>
</reference>
<sequence length="160" mass="17318">MHITSFAKLTALGLILASTSLHAKEVYSWKNANGTNTYSDVPRNLKSNGVNTVNVRTQTVSAPPAAKSGSETASLAEQQKQVNDKMAANNKQVEEKNKQIEEENRKTQEANCKTARMNRAFAESARTANRDTLMARYDADIEKFCSGSPAPSAPAAKSPS</sequence>
<feature type="signal peptide" evidence="2">
    <location>
        <begin position="1"/>
        <end position="23"/>
    </location>
</feature>
<protein>
    <recommendedName>
        <fullName evidence="3">DUF4124 domain-containing protein</fullName>
    </recommendedName>
</protein>
<evidence type="ECO:0000313" key="5">
    <source>
        <dbReference type="Proteomes" id="UP000279284"/>
    </source>
</evidence>
<feature type="chain" id="PRO_5019173626" description="DUF4124 domain-containing protein" evidence="2">
    <location>
        <begin position="24"/>
        <end position="160"/>
    </location>
</feature>
<dbReference type="KEGG" id="nci:NCTC10296_01242"/>
<dbReference type="InterPro" id="IPR025392">
    <property type="entry name" value="DUF4124"/>
</dbReference>
<name>A0A448D8G2_9NEIS</name>
<dbReference type="EMBL" id="LR134313">
    <property type="protein sequence ID" value="VEF01244.1"/>
    <property type="molecule type" value="Genomic_DNA"/>
</dbReference>
<organism evidence="4 5">
    <name type="scientific">Neisseria canis</name>
    <dbReference type="NCBI Taxonomy" id="493"/>
    <lineage>
        <taxon>Bacteria</taxon>
        <taxon>Pseudomonadati</taxon>
        <taxon>Pseudomonadota</taxon>
        <taxon>Betaproteobacteria</taxon>
        <taxon>Neisseriales</taxon>
        <taxon>Neisseriaceae</taxon>
        <taxon>Neisseria</taxon>
    </lineage>
</organism>
<gene>
    <name evidence="4" type="ORF">NCTC10296_01242</name>
</gene>
<dbReference type="RefSeq" id="WP_085416625.1">
    <property type="nucleotide sequence ID" value="NZ_CAUJPY010000005.1"/>
</dbReference>
<evidence type="ECO:0000313" key="4">
    <source>
        <dbReference type="EMBL" id="VEF01244.1"/>
    </source>
</evidence>
<accession>A0A448D8G2</accession>
<dbReference type="STRING" id="493.BWD07_06855"/>
<feature type="domain" description="DUF4124" evidence="3">
    <location>
        <begin position="14"/>
        <end position="66"/>
    </location>
</feature>
<feature type="compositionally biased region" description="Basic and acidic residues" evidence="1">
    <location>
        <begin position="92"/>
        <end position="108"/>
    </location>
</feature>
<evidence type="ECO:0000256" key="1">
    <source>
        <dbReference type="SAM" id="MobiDB-lite"/>
    </source>
</evidence>
<keyword evidence="5" id="KW-1185">Reference proteome</keyword>
<keyword evidence="2" id="KW-0732">Signal</keyword>
<feature type="compositionally biased region" description="Polar residues" evidence="1">
    <location>
        <begin position="69"/>
        <end position="81"/>
    </location>
</feature>
<dbReference type="Pfam" id="PF13511">
    <property type="entry name" value="DUF4124"/>
    <property type="match status" value="1"/>
</dbReference>
<feature type="region of interest" description="Disordered" evidence="1">
    <location>
        <begin position="60"/>
        <end position="115"/>
    </location>
</feature>
<evidence type="ECO:0000259" key="3">
    <source>
        <dbReference type="Pfam" id="PF13511"/>
    </source>
</evidence>
<dbReference type="AlphaFoldDB" id="A0A448D8G2"/>
<evidence type="ECO:0000256" key="2">
    <source>
        <dbReference type="SAM" id="SignalP"/>
    </source>
</evidence>